<keyword evidence="6 10" id="KW-0460">Magnesium</keyword>
<dbReference type="GO" id="GO:0035870">
    <property type="term" value="F:dITP diphosphatase activity"/>
    <property type="evidence" value="ECO:0007669"/>
    <property type="project" value="UniProtKB-UniRule"/>
</dbReference>
<dbReference type="GO" id="GO:0009146">
    <property type="term" value="P:purine nucleoside triphosphate catabolic process"/>
    <property type="evidence" value="ECO:0007669"/>
    <property type="project" value="UniProtKB-UniRule"/>
</dbReference>
<dbReference type="RefSeq" id="WP_149325887.1">
    <property type="nucleotide sequence ID" value="NZ_CP043504.1"/>
</dbReference>
<dbReference type="EMBL" id="CP043504">
    <property type="protein sequence ID" value="QEO10470.1"/>
    <property type="molecule type" value="Genomic_DNA"/>
</dbReference>
<dbReference type="GO" id="GO:0036220">
    <property type="term" value="F:ITP diphosphatase activity"/>
    <property type="evidence" value="ECO:0007669"/>
    <property type="project" value="UniProtKB-UniRule"/>
</dbReference>
<sequence>MTVFVLATHNAHKVEELRRILGERLGTHELVGYDGPEPVEDGDTFEANALIKARAANRHTGLPAIADDSGIAVAALGGAPGIHSARYAGTRSDADNNAMLLANLAGAADRSAEFVCAAALVDGERELVVRGVWPGVVLEAPAGTHGFGYDPLFRPDGIPTSSAELTPDEKNAVSHRARAFGALVAQLRALYG</sequence>
<dbReference type="OrthoDB" id="9807456at2"/>
<organism evidence="12 13">
    <name type="scientific">Protaetiibacter larvae</name>
    <dbReference type="NCBI Taxonomy" id="2592654"/>
    <lineage>
        <taxon>Bacteria</taxon>
        <taxon>Bacillati</taxon>
        <taxon>Actinomycetota</taxon>
        <taxon>Actinomycetes</taxon>
        <taxon>Micrococcales</taxon>
        <taxon>Microbacteriaceae</taxon>
        <taxon>Protaetiibacter</taxon>
    </lineage>
</organism>
<dbReference type="GO" id="GO:0036222">
    <property type="term" value="F:XTP diphosphatase activity"/>
    <property type="evidence" value="ECO:0007669"/>
    <property type="project" value="UniProtKB-UniRule"/>
</dbReference>
<keyword evidence="4 10" id="KW-0547">Nucleotide-binding</keyword>
<dbReference type="InterPro" id="IPR002637">
    <property type="entry name" value="RdgB/HAM1"/>
</dbReference>
<name>A0A5C1YA11_9MICO</name>
<dbReference type="InterPro" id="IPR020922">
    <property type="entry name" value="dITP/XTP_pyrophosphatase"/>
</dbReference>
<feature type="active site" description="Proton acceptor" evidence="10">
    <location>
        <position position="68"/>
    </location>
</feature>
<dbReference type="Gene3D" id="3.90.950.10">
    <property type="match status" value="1"/>
</dbReference>
<evidence type="ECO:0000256" key="6">
    <source>
        <dbReference type="ARBA" id="ARBA00022842"/>
    </source>
</evidence>
<reference evidence="12 13" key="1">
    <citation type="submission" date="2019-09" db="EMBL/GenBank/DDBJ databases">
        <title>Genome sequencing of strain KACC 19322.</title>
        <authorList>
            <person name="Heo J."/>
            <person name="Kim S.-J."/>
            <person name="Kim J.-S."/>
            <person name="Hong S.-B."/>
            <person name="Kwon S.-W."/>
        </authorList>
    </citation>
    <scope>NUCLEOTIDE SEQUENCE [LARGE SCALE GENOMIC DNA]</scope>
    <source>
        <strain evidence="12 13">KACC 19322</strain>
    </source>
</reference>
<comment type="cofactor">
    <cofactor evidence="10">
        <name>Mg(2+)</name>
        <dbReference type="ChEBI" id="CHEBI:18420"/>
    </cofactor>
    <text evidence="10">Binds 1 Mg(2+) ion per subunit.</text>
</comment>
<dbReference type="FunFam" id="3.90.950.10:FF:000001">
    <property type="entry name" value="dITP/XTP pyrophosphatase"/>
    <property type="match status" value="1"/>
</dbReference>
<comment type="catalytic activity">
    <reaction evidence="8 10">
        <text>dITP + H2O = dIMP + diphosphate + H(+)</text>
        <dbReference type="Rhea" id="RHEA:28342"/>
        <dbReference type="ChEBI" id="CHEBI:15377"/>
        <dbReference type="ChEBI" id="CHEBI:15378"/>
        <dbReference type="ChEBI" id="CHEBI:33019"/>
        <dbReference type="ChEBI" id="CHEBI:61194"/>
        <dbReference type="ChEBI" id="CHEBI:61382"/>
        <dbReference type="EC" id="3.6.1.66"/>
    </reaction>
</comment>
<keyword evidence="3 10" id="KW-0479">Metal-binding</keyword>
<evidence type="ECO:0000256" key="9">
    <source>
        <dbReference type="ARBA" id="ARBA00052017"/>
    </source>
</evidence>
<feature type="binding site" evidence="10">
    <location>
        <position position="170"/>
    </location>
    <ligand>
        <name>substrate</name>
    </ligand>
</feature>
<dbReference type="KEGG" id="lyk:FLP23_10920"/>
<protein>
    <recommendedName>
        <fullName evidence="10">dITP/XTP pyrophosphatase</fullName>
        <ecNumber evidence="10">3.6.1.66</ecNumber>
    </recommendedName>
    <alternativeName>
        <fullName evidence="10">Non-canonical purine NTP pyrophosphatase</fullName>
    </alternativeName>
    <alternativeName>
        <fullName evidence="10">Non-standard purine NTP pyrophosphatase</fullName>
    </alternativeName>
    <alternativeName>
        <fullName evidence="10">Nucleoside-triphosphate diphosphatase</fullName>
    </alternativeName>
    <alternativeName>
        <fullName evidence="10">Nucleoside-triphosphate pyrophosphatase</fullName>
        <shortName evidence="10">NTPase</shortName>
    </alternativeName>
</protein>
<dbReference type="Proteomes" id="UP000322159">
    <property type="component" value="Chromosome"/>
</dbReference>
<dbReference type="CDD" id="cd00515">
    <property type="entry name" value="HAM1"/>
    <property type="match status" value="1"/>
</dbReference>
<evidence type="ECO:0000256" key="8">
    <source>
        <dbReference type="ARBA" id="ARBA00051875"/>
    </source>
</evidence>
<dbReference type="InterPro" id="IPR029001">
    <property type="entry name" value="ITPase-like_fam"/>
</dbReference>
<dbReference type="SUPFAM" id="SSF52972">
    <property type="entry name" value="ITPase-like"/>
    <property type="match status" value="1"/>
</dbReference>
<comment type="function">
    <text evidence="10">Pyrophosphatase that catalyzes the hydrolysis of nucleoside triphosphates to their monophosphate derivatives, with a high preference for the non-canonical purine nucleotides XTP (xanthosine triphosphate), dITP (deoxyinosine triphosphate) and ITP. Seems to function as a house-cleaning enzyme that removes non-canonical purine nucleotides from the nucleotide pool, thus preventing their incorporation into DNA/RNA and avoiding chromosomal lesions.</text>
</comment>
<evidence type="ECO:0000256" key="10">
    <source>
        <dbReference type="HAMAP-Rule" id="MF_01405"/>
    </source>
</evidence>
<comment type="catalytic activity">
    <reaction evidence="9 10">
        <text>XTP + H2O = XMP + diphosphate + H(+)</text>
        <dbReference type="Rhea" id="RHEA:28610"/>
        <dbReference type="ChEBI" id="CHEBI:15377"/>
        <dbReference type="ChEBI" id="CHEBI:15378"/>
        <dbReference type="ChEBI" id="CHEBI:33019"/>
        <dbReference type="ChEBI" id="CHEBI:57464"/>
        <dbReference type="ChEBI" id="CHEBI:61314"/>
        <dbReference type="EC" id="3.6.1.66"/>
    </reaction>
</comment>
<dbReference type="NCBIfam" id="TIGR00042">
    <property type="entry name" value="RdgB/HAM1 family non-canonical purine NTP pyrophosphatase"/>
    <property type="match status" value="1"/>
</dbReference>
<keyword evidence="7 10" id="KW-0546">Nucleotide metabolism</keyword>
<proteinExistence type="inferred from homology"/>
<comment type="similarity">
    <text evidence="1 10 11">Belongs to the HAM1 NTPase family.</text>
</comment>
<feature type="binding site" evidence="10">
    <location>
        <begin position="147"/>
        <end position="150"/>
    </location>
    <ligand>
        <name>substrate</name>
    </ligand>
</feature>
<comment type="subunit">
    <text evidence="2 10">Homodimer.</text>
</comment>
<accession>A0A5C1YA11</accession>
<dbReference type="PANTHER" id="PTHR11067:SF9">
    <property type="entry name" value="INOSINE TRIPHOSPHATE PYROPHOSPHATASE"/>
    <property type="match status" value="1"/>
</dbReference>
<dbReference type="GO" id="GO:0017111">
    <property type="term" value="F:ribonucleoside triphosphate phosphatase activity"/>
    <property type="evidence" value="ECO:0007669"/>
    <property type="project" value="InterPro"/>
</dbReference>
<dbReference type="HAMAP" id="MF_01405">
    <property type="entry name" value="Non_canon_purine_NTPase"/>
    <property type="match status" value="1"/>
</dbReference>
<evidence type="ECO:0000313" key="13">
    <source>
        <dbReference type="Proteomes" id="UP000322159"/>
    </source>
</evidence>
<comment type="catalytic activity">
    <reaction evidence="10">
        <text>ITP + H2O = IMP + diphosphate + H(+)</text>
        <dbReference type="Rhea" id="RHEA:29399"/>
        <dbReference type="ChEBI" id="CHEBI:15377"/>
        <dbReference type="ChEBI" id="CHEBI:15378"/>
        <dbReference type="ChEBI" id="CHEBI:33019"/>
        <dbReference type="ChEBI" id="CHEBI:58053"/>
        <dbReference type="ChEBI" id="CHEBI:61402"/>
        <dbReference type="EC" id="3.6.1.66"/>
    </reaction>
</comment>
<feature type="binding site" evidence="10">
    <location>
        <begin position="8"/>
        <end position="13"/>
    </location>
    <ligand>
        <name>substrate</name>
    </ligand>
</feature>
<evidence type="ECO:0000256" key="11">
    <source>
        <dbReference type="RuleBase" id="RU003781"/>
    </source>
</evidence>
<evidence type="ECO:0000256" key="2">
    <source>
        <dbReference type="ARBA" id="ARBA00011738"/>
    </source>
</evidence>
<feature type="binding site" evidence="10">
    <location>
        <position position="68"/>
    </location>
    <ligand>
        <name>Mg(2+)</name>
        <dbReference type="ChEBI" id="CHEBI:18420"/>
    </ligand>
</feature>
<evidence type="ECO:0000256" key="5">
    <source>
        <dbReference type="ARBA" id="ARBA00022801"/>
    </source>
</evidence>
<dbReference type="GO" id="GO:0005829">
    <property type="term" value="C:cytosol"/>
    <property type="evidence" value="ECO:0007669"/>
    <property type="project" value="TreeGrafter"/>
</dbReference>
<dbReference type="GO" id="GO:0009117">
    <property type="term" value="P:nucleotide metabolic process"/>
    <property type="evidence" value="ECO:0007669"/>
    <property type="project" value="UniProtKB-KW"/>
</dbReference>
<dbReference type="Pfam" id="PF01725">
    <property type="entry name" value="Ham1p_like"/>
    <property type="match status" value="1"/>
</dbReference>
<comment type="caution">
    <text evidence="10">Lacks conserved residue(s) required for the propagation of feature annotation.</text>
</comment>
<evidence type="ECO:0000256" key="4">
    <source>
        <dbReference type="ARBA" id="ARBA00022741"/>
    </source>
</evidence>
<evidence type="ECO:0000256" key="7">
    <source>
        <dbReference type="ARBA" id="ARBA00023080"/>
    </source>
</evidence>
<evidence type="ECO:0000256" key="1">
    <source>
        <dbReference type="ARBA" id="ARBA00008023"/>
    </source>
</evidence>
<feature type="binding site" evidence="10">
    <location>
        <begin position="175"/>
        <end position="176"/>
    </location>
    <ligand>
        <name>substrate</name>
    </ligand>
</feature>
<dbReference type="GO" id="GO:0000166">
    <property type="term" value="F:nucleotide binding"/>
    <property type="evidence" value="ECO:0007669"/>
    <property type="project" value="UniProtKB-KW"/>
</dbReference>
<dbReference type="PANTHER" id="PTHR11067">
    <property type="entry name" value="INOSINE TRIPHOSPHATE PYROPHOSPHATASE/HAM1 PROTEIN"/>
    <property type="match status" value="1"/>
</dbReference>
<dbReference type="EC" id="3.6.1.66" evidence="10"/>
<keyword evidence="5 10" id="KW-0378">Hydrolase</keyword>
<feature type="binding site" evidence="10">
    <location>
        <position position="69"/>
    </location>
    <ligand>
        <name>substrate</name>
    </ligand>
</feature>
<dbReference type="GO" id="GO:0046872">
    <property type="term" value="F:metal ion binding"/>
    <property type="evidence" value="ECO:0007669"/>
    <property type="project" value="UniProtKB-KW"/>
</dbReference>
<evidence type="ECO:0000313" key="12">
    <source>
        <dbReference type="EMBL" id="QEO10470.1"/>
    </source>
</evidence>
<dbReference type="AlphaFoldDB" id="A0A5C1YA11"/>
<keyword evidence="13" id="KW-1185">Reference proteome</keyword>
<evidence type="ECO:0000256" key="3">
    <source>
        <dbReference type="ARBA" id="ARBA00022723"/>
    </source>
</evidence>
<gene>
    <name evidence="12" type="primary">rdgB</name>
    <name evidence="12" type="ORF">FLP23_10920</name>
</gene>